<keyword evidence="2" id="KW-1185">Reference proteome</keyword>
<dbReference type="EMBL" id="KZ293497">
    <property type="protein sequence ID" value="PBK59849.1"/>
    <property type="molecule type" value="Genomic_DNA"/>
</dbReference>
<evidence type="ECO:0008006" key="3">
    <source>
        <dbReference type="Google" id="ProtNLM"/>
    </source>
</evidence>
<sequence>MAERPHTHCYWPIDLFYKRIDEFTGIEELLALFLEHSDIISLVQLSHTNRTFRRLVRDTLTIRLRQSLLTFIPRSNLAEFFTIIDWTNACIAGSVALTTLTPACDWSPDDLNIIVPAGSTPTWESFFHNHGFERLSHVDDVKYHRCQMGTSLVMIFCHPSLQTEVIVTQSMNDSIFAPLLTSEVSSQMNIITSSHIYCLYPALTADRVAVNAWHARPDTIVPDQPQNVTPHRKQRILEQNLTLYEDGRRPDRRCGIECPLYLRSLRGLRDIGILHWGGWDGVKADTSNLIPSCDLHYNWSLGNTCHNSRCHRATSTGS</sequence>
<dbReference type="AlphaFoldDB" id="A0A2H3ALU2"/>
<reference evidence="2" key="1">
    <citation type="journal article" date="2017" name="Nat. Ecol. Evol.">
        <title>Genome expansion and lineage-specific genetic innovations in the forest pathogenic fungi Armillaria.</title>
        <authorList>
            <person name="Sipos G."/>
            <person name="Prasanna A.N."/>
            <person name="Walter M.C."/>
            <person name="O'Connor E."/>
            <person name="Balint B."/>
            <person name="Krizsan K."/>
            <person name="Kiss B."/>
            <person name="Hess J."/>
            <person name="Varga T."/>
            <person name="Slot J."/>
            <person name="Riley R."/>
            <person name="Boka B."/>
            <person name="Rigling D."/>
            <person name="Barry K."/>
            <person name="Lee J."/>
            <person name="Mihaltcheva S."/>
            <person name="LaButti K."/>
            <person name="Lipzen A."/>
            <person name="Waldron R."/>
            <person name="Moloney N.M."/>
            <person name="Sperisen C."/>
            <person name="Kredics L."/>
            <person name="Vagvoelgyi C."/>
            <person name="Patrignani A."/>
            <person name="Fitzpatrick D."/>
            <person name="Nagy I."/>
            <person name="Doyle S."/>
            <person name="Anderson J.B."/>
            <person name="Grigoriev I.V."/>
            <person name="Gueldener U."/>
            <person name="Muensterkoetter M."/>
            <person name="Nagy L.G."/>
        </authorList>
    </citation>
    <scope>NUCLEOTIDE SEQUENCE [LARGE SCALE GENOMIC DNA]</scope>
    <source>
        <strain evidence="2">28-4</strain>
    </source>
</reference>
<evidence type="ECO:0000313" key="1">
    <source>
        <dbReference type="EMBL" id="PBK59849.1"/>
    </source>
</evidence>
<proteinExistence type="predicted"/>
<dbReference type="Proteomes" id="UP000218334">
    <property type="component" value="Unassembled WGS sequence"/>
</dbReference>
<evidence type="ECO:0000313" key="2">
    <source>
        <dbReference type="Proteomes" id="UP000218334"/>
    </source>
</evidence>
<accession>A0A2H3ALU2</accession>
<protein>
    <recommendedName>
        <fullName evidence="3">F-box domain-containing protein</fullName>
    </recommendedName>
</protein>
<gene>
    <name evidence="1" type="ORF">ARMSODRAFT_1027138</name>
</gene>
<name>A0A2H3ALU2_9AGAR</name>
<organism evidence="1 2">
    <name type="scientific">Armillaria solidipes</name>
    <dbReference type="NCBI Taxonomy" id="1076256"/>
    <lineage>
        <taxon>Eukaryota</taxon>
        <taxon>Fungi</taxon>
        <taxon>Dikarya</taxon>
        <taxon>Basidiomycota</taxon>
        <taxon>Agaricomycotina</taxon>
        <taxon>Agaricomycetes</taxon>
        <taxon>Agaricomycetidae</taxon>
        <taxon>Agaricales</taxon>
        <taxon>Marasmiineae</taxon>
        <taxon>Physalacriaceae</taxon>
        <taxon>Armillaria</taxon>
    </lineage>
</organism>